<dbReference type="SMART" id="SM00563">
    <property type="entry name" value="PlsC"/>
    <property type="match status" value="1"/>
</dbReference>
<evidence type="ECO:0000313" key="8">
    <source>
        <dbReference type="Proteomes" id="UP001492380"/>
    </source>
</evidence>
<feature type="compositionally biased region" description="Polar residues" evidence="4">
    <location>
        <begin position="508"/>
        <end position="523"/>
    </location>
</feature>
<dbReference type="Pfam" id="PF01553">
    <property type="entry name" value="Acyltransferase"/>
    <property type="match status" value="1"/>
</dbReference>
<keyword evidence="5" id="KW-0812">Transmembrane</keyword>
<evidence type="ECO:0000256" key="4">
    <source>
        <dbReference type="SAM" id="MobiDB-lite"/>
    </source>
</evidence>
<evidence type="ECO:0000259" key="6">
    <source>
        <dbReference type="SMART" id="SM00563"/>
    </source>
</evidence>
<evidence type="ECO:0000256" key="3">
    <source>
        <dbReference type="ARBA" id="ARBA00023315"/>
    </source>
</evidence>
<feature type="compositionally biased region" description="Low complexity" evidence="4">
    <location>
        <begin position="685"/>
        <end position="714"/>
    </location>
</feature>
<comment type="caution">
    <text evidence="7">The sequence shown here is derived from an EMBL/GenBank/DDBJ whole genome shotgun (WGS) entry which is preliminary data.</text>
</comment>
<feature type="compositionally biased region" description="Polar residues" evidence="4">
    <location>
        <begin position="578"/>
        <end position="588"/>
    </location>
</feature>
<proteinExistence type="inferred from homology"/>
<sequence>MPPPPPTSTPAQSTGKHNLGAGLNFKSPSIDPHPSGPPKHGQFGQAERGVSVASTFLSGVLAINAAQFIGLPFKMIDPKFYNDYIAFTKQSFAVLVTTLTQWWSPTKVHVSGDASLPGQLIQRPDGSLECNFPRRIVLMANHQLYTDWLYLWWIAYTNKMAGHVYIILKESLRNIPLIGWGCQFYNFIFLARNWEQDKPRFQQHLDELGNPDDPMWLIIFPEGTNLSATTRQSSKRWAEKNGIQDMRHQLLPRSTGLRFCLQNLRKSTEWLYDCTIGYEGIPLGKYGQDIFTLQSSFMEGRPPKSVNMHWRRFKISQIPIDDPEAFEVWLRNRWKEKDHYLDYFSRTGEFPSQDPWKAKSSKEIKEIKPARSIEAEVKSNSWGEFLAIFAPITAFLTVLFLFYGASIGALFEGTPKVNNPPKLKQAQESGQLKDGALPQSLAKKALKNARAADPAASVASGTSAGKPQYGEWDAIRQTLAERGLEGKGIGSFAPKAPSTADPVEGHRSFSQPGTRKVTGSSDSAATAAKAKQPLKLNMSNDALRKLLEKNLGKAKDSKQLAQQTIRLANGQVIRASAPETTTVQNKSQPVKLANGLTVSGPTPASPRPGRVKLASGQTVLPKGQASSEPSRAKAVTTPEKPQLKKSTAGPPKLRPLQTSTPVAQPAKSKANPLPSTVLPTQKKPQSSTATLLSQSTGPARTAPSSATTPAGSPGQSLNAQKKSQQAVAPAPKSHLKPSPAAKAKPIDAGKKIVKPVKHSDGGWGKGRTIPLTVHEPRGPKEVSVHKEEAIEKRKKATQ</sequence>
<keyword evidence="5" id="KW-1133">Transmembrane helix</keyword>
<feature type="compositionally biased region" description="Polar residues" evidence="4">
    <location>
        <begin position="715"/>
        <end position="726"/>
    </location>
</feature>
<dbReference type="SUPFAM" id="SSF69593">
    <property type="entry name" value="Glycerol-3-phosphate (1)-acyltransferase"/>
    <property type="match status" value="1"/>
</dbReference>
<feature type="transmembrane region" description="Helical" evidence="5">
    <location>
        <begin position="385"/>
        <end position="411"/>
    </location>
</feature>
<dbReference type="InterPro" id="IPR032098">
    <property type="entry name" value="Acyltransf_C"/>
</dbReference>
<dbReference type="Pfam" id="PF16076">
    <property type="entry name" value="Acyltransf_C"/>
    <property type="match status" value="1"/>
</dbReference>
<evidence type="ECO:0000256" key="5">
    <source>
        <dbReference type="SAM" id="Phobius"/>
    </source>
</evidence>
<keyword evidence="3 7" id="KW-0012">Acyltransferase</keyword>
<organism evidence="7 8">
    <name type="scientific">Phyllosticta capitalensis</name>
    <dbReference type="NCBI Taxonomy" id="121624"/>
    <lineage>
        <taxon>Eukaryota</taxon>
        <taxon>Fungi</taxon>
        <taxon>Dikarya</taxon>
        <taxon>Ascomycota</taxon>
        <taxon>Pezizomycotina</taxon>
        <taxon>Dothideomycetes</taxon>
        <taxon>Dothideomycetes incertae sedis</taxon>
        <taxon>Botryosphaeriales</taxon>
        <taxon>Phyllostictaceae</taxon>
        <taxon>Phyllosticta</taxon>
    </lineage>
</organism>
<dbReference type="GO" id="GO:0016746">
    <property type="term" value="F:acyltransferase activity"/>
    <property type="evidence" value="ECO:0007669"/>
    <property type="project" value="UniProtKB-KW"/>
</dbReference>
<feature type="compositionally biased region" description="Basic and acidic residues" evidence="4">
    <location>
        <begin position="774"/>
        <end position="791"/>
    </location>
</feature>
<keyword evidence="8" id="KW-1185">Reference proteome</keyword>
<feature type="domain" description="Phospholipid/glycerol acyltransferase" evidence="6">
    <location>
        <begin position="136"/>
        <end position="258"/>
    </location>
</feature>
<dbReference type="EMBL" id="JBBWRZ010000013">
    <property type="protein sequence ID" value="KAK8223977.1"/>
    <property type="molecule type" value="Genomic_DNA"/>
</dbReference>
<dbReference type="Proteomes" id="UP001492380">
    <property type="component" value="Unassembled WGS sequence"/>
</dbReference>
<gene>
    <name evidence="7" type="ORF">HDK90DRAFT_499435</name>
</gene>
<dbReference type="InterPro" id="IPR002123">
    <property type="entry name" value="Plipid/glycerol_acylTrfase"/>
</dbReference>
<evidence type="ECO:0000313" key="7">
    <source>
        <dbReference type="EMBL" id="KAK8223977.1"/>
    </source>
</evidence>
<evidence type="ECO:0000256" key="1">
    <source>
        <dbReference type="ARBA" id="ARBA00008655"/>
    </source>
</evidence>
<feature type="compositionally biased region" description="Polar residues" evidence="4">
    <location>
        <begin position="673"/>
        <end position="684"/>
    </location>
</feature>
<feature type="region of interest" description="Disordered" evidence="4">
    <location>
        <begin position="1"/>
        <end position="45"/>
    </location>
</feature>
<keyword evidence="5" id="KW-0472">Membrane</keyword>
<dbReference type="PANTHER" id="PTHR10983:SF16">
    <property type="entry name" value="LYSOCARDIOLIPIN ACYLTRANSFERASE 1"/>
    <property type="match status" value="1"/>
</dbReference>
<accession>A0ABR1YBW3</accession>
<evidence type="ECO:0000256" key="2">
    <source>
        <dbReference type="ARBA" id="ARBA00022679"/>
    </source>
</evidence>
<feature type="region of interest" description="Disordered" evidence="4">
    <location>
        <begin position="487"/>
        <end position="536"/>
    </location>
</feature>
<protein>
    <submittedName>
        <fullName evidence="7">Acyltransferase-domain-containing protein</fullName>
    </submittedName>
</protein>
<comment type="similarity">
    <text evidence="1">Belongs to the 1-acyl-sn-glycerol-3-phosphate acyltransferase family.</text>
</comment>
<reference evidence="7 8" key="1">
    <citation type="submission" date="2024-04" db="EMBL/GenBank/DDBJ databases">
        <title>Phyllosticta paracitricarpa is synonymous to the EU quarantine fungus P. citricarpa based on phylogenomic analyses.</title>
        <authorList>
            <consortium name="Lawrence Berkeley National Laboratory"/>
            <person name="Van Ingen-Buijs V.A."/>
            <person name="Van Westerhoven A.C."/>
            <person name="Haridas S."/>
            <person name="Skiadas P."/>
            <person name="Martin F."/>
            <person name="Groenewald J.Z."/>
            <person name="Crous P.W."/>
            <person name="Seidl M.F."/>
        </authorList>
    </citation>
    <scope>NUCLEOTIDE SEQUENCE [LARGE SCALE GENOMIC DNA]</scope>
    <source>
        <strain evidence="7 8">CBS 123374</strain>
    </source>
</reference>
<dbReference type="PANTHER" id="PTHR10983">
    <property type="entry name" value="1-ACYLGLYCEROL-3-PHOSPHATE ACYLTRANSFERASE-RELATED"/>
    <property type="match status" value="1"/>
</dbReference>
<dbReference type="CDD" id="cd07990">
    <property type="entry name" value="LPLAT_LCLAT1-like"/>
    <property type="match status" value="1"/>
</dbReference>
<feature type="region of interest" description="Disordered" evidence="4">
    <location>
        <begin position="578"/>
        <end position="798"/>
    </location>
</feature>
<name>A0ABR1YBW3_9PEZI</name>
<keyword evidence="2" id="KW-0808">Transferase</keyword>